<comment type="similarity">
    <text evidence="3">Belongs to the BRAT1 family.</text>
</comment>
<dbReference type="EMBL" id="JBEDNZ010000006">
    <property type="protein sequence ID" value="KAL0841547.1"/>
    <property type="molecule type" value="Genomic_DNA"/>
</dbReference>
<dbReference type="InterPro" id="IPR011989">
    <property type="entry name" value="ARM-like"/>
</dbReference>
<proteinExistence type="inferred from homology"/>
<dbReference type="InterPro" id="IPR016024">
    <property type="entry name" value="ARM-type_fold"/>
</dbReference>
<dbReference type="GO" id="GO:0005737">
    <property type="term" value="C:cytoplasm"/>
    <property type="evidence" value="ECO:0007669"/>
    <property type="project" value="UniProtKB-SubCell"/>
</dbReference>
<dbReference type="Proteomes" id="UP001549921">
    <property type="component" value="Unassembled WGS sequence"/>
</dbReference>
<accession>A0ABD0TER3</accession>
<dbReference type="InterPro" id="IPR038904">
    <property type="entry name" value="BRAT1"/>
</dbReference>
<dbReference type="PANTHER" id="PTHR21331:SF2">
    <property type="entry name" value="BRCA1-ASSOCIATED ATM ACTIVATOR 1"/>
    <property type="match status" value="1"/>
</dbReference>
<protein>
    <submittedName>
        <fullName evidence="4">Uncharacterized protein</fullName>
    </submittedName>
</protein>
<keyword evidence="2" id="KW-0963">Cytoplasm</keyword>
<evidence type="ECO:0000313" key="4">
    <source>
        <dbReference type="EMBL" id="KAL0841547.1"/>
    </source>
</evidence>
<reference evidence="4 5" key="1">
    <citation type="submission" date="2024-06" db="EMBL/GenBank/DDBJ databases">
        <title>A chromosome-level genome assembly of beet webworm, Loxostege sticticalis.</title>
        <authorList>
            <person name="Zhang Y."/>
        </authorList>
    </citation>
    <scope>NUCLEOTIDE SEQUENCE [LARGE SCALE GENOMIC DNA]</scope>
    <source>
        <strain evidence="4">AQ028</strain>
        <tissue evidence="4">Male pupae</tissue>
    </source>
</reference>
<evidence type="ECO:0000256" key="2">
    <source>
        <dbReference type="ARBA" id="ARBA00022490"/>
    </source>
</evidence>
<evidence type="ECO:0000256" key="1">
    <source>
        <dbReference type="ARBA" id="ARBA00004496"/>
    </source>
</evidence>
<evidence type="ECO:0000313" key="5">
    <source>
        <dbReference type="Proteomes" id="UP001549921"/>
    </source>
</evidence>
<dbReference type="AlphaFoldDB" id="A0ABD0TER3"/>
<name>A0ABD0TER3_LOXSC</name>
<dbReference type="SUPFAM" id="SSF48371">
    <property type="entry name" value="ARM repeat"/>
    <property type="match status" value="1"/>
</dbReference>
<sequence length="944" mass="108984">MESVRTQNKVKLLFEKLSQPNYVMNSYYADSFINKISNTSDPEISNLIGISFLRDLVTDALQNTNTYHNTVNVFLGRILAIVAKKEQHFNKILEKREEKLLECFNNIDSDTLNPSLKVAYLEVAIALATHNSGISWILKTELWKKILSLYEKTNTIFVVRLVYKFASEFLWKMEDLDYENSLNAVISYITKPILDLDFSNRVYIHTAEKEDEYCKKFEPVLQILFNTLQAKNERAHQKNRIMSILLKDICLHTHLYALADRIRKEHVVLLIMKLLFSVYLLKVFQTKPYFPGVTYVIEDFIELTALYFNAIHYLIKRRNVVLVVDFCNICNTIWRAYTNYFNIELTNDEKNGKLQNQMLFIYVVPLLVYINKSNKRSSSTKNEWINEFITTFVHSSCEHTARAAYALRDLIMEQDTLHVILQSVKRLTSYRDHLNDTQANLLFKALFFVVSEYDPTDYSEFGNMEVEDLEVCEQKVLVMTYIMDTILTLVKHYNIKWFASLEVICLNSVVHNILTKRPNLTCKFVVAALGVMTVTVKKFLPPNLSLLMDSQPGSAMHEIGRLIFVKMHDMHWEIRDSSLELLHVCTEISYIKFTPIQKQITENKLIPVAATIAFNDHEPYVQVSALKCVGAACRVTPMWEQLKEEHPNLLEQLVAMLCNNQEGIVRKEACNVLSEVYQNTKLSSSFKRTLYEHMASSAMSDFHWEVQMSALKFWKIVIQSFLTDQGWLDGTFPPMTFARESRKIITLNDVEIRKRLLRVLDDLASIGCLTVLLKLLHEDTEVEVLEAALSIAEELQAILHQYKVPEIVVLADGEPKSMAELVFHVKEDEHFENGEDISEGSTTQSDNVIEGIIKADDMNLLASIYQERMSLGNSKEVNDVSPKVKLVKAASPYLFVHYMDFNDCKNVIKQKKEWKEGIRSVSSLLDDVLGMYESNEEANSLDCY</sequence>
<comment type="caution">
    <text evidence="4">The sequence shown here is derived from an EMBL/GenBank/DDBJ whole genome shotgun (WGS) entry which is preliminary data.</text>
</comment>
<comment type="subcellular location">
    <subcellularLocation>
        <location evidence="1">Cytoplasm</location>
    </subcellularLocation>
</comment>
<dbReference type="PANTHER" id="PTHR21331">
    <property type="entry name" value="BRCA1-ASSOCIATED ATM ACTIVATOR 1"/>
    <property type="match status" value="1"/>
</dbReference>
<evidence type="ECO:0000256" key="3">
    <source>
        <dbReference type="ARBA" id="ARBA00061308"/>
    </source>
</evidence>
<gene>
    <name evidence="4" type="ORF">ABMA28_015214</name>
</gene>
<organism evidence="4 5">
    <name type="scientific">Loxostege sticticalis</name>
    <name type="common">Beet webworm moth</name>
    <dbReference type="NCBI Taxonomy" id="481309"/>
    <lineage>
        <taxon>Eukaryota</taxon>
        <taxon>Metazoa</taxon>
        <taxon>Ecdysozoa</taxon>
        <taxon>Arthropoda</taxon>
        <taxon>Hexapoda</taxon>
        <taxon>Insecta</taxon>
        <taxon>Pterygota</taxon>
        <taxon>Neoptera</taxon>
        <taxon>Endopterygota</taxon>
        <taxon>Lepidoptera</taxon>
        <taxon>Glossata</taxon>
        <taxon>Ditrysia</taxon>
        <taxon>Pyraloidea</taxon>
        <taxon>Crambidae</taxon>
        <taxon>Pyraustinae</taxon>
        <taxon>Loxostege</taxon>
    </lineage>
</organism>
<dbReference type="Gene3D" id="1.25.10.10">
    <property type="entry name" value="Leucine-rich Repeat Variant"/>
    <property type="match status" value="1"/>
</dbReference>